<sequence length="139" mass="15955">MSVRRESPEKNRVRVASKEELESIVKRLYSTHTKSSSGSTSCKTYNPLPSPGYGQKMYPIIPGLESRFSGRAKTANPEATKRLYETKTRATTARLKSPQILLWPERTLLMNDVNKIRDYYQSGTLAKQSALPRREKWYI</sequence>
<dbReference type="AlphaFoldDB" id="A0AAD9KEN1"/>
<dbReference type="Proteomes" id="UP001208570">
    <property type="component" value="Unassembled WGS sequence"/>
</dbReference>
<proteinExistence type="predicted"/>
<reference evidence="1" key="1">
    <citation type="journal article" date="2023" name="Mol. Biol. Evol.">
        <title>Third-Generation Sequencing Reveals the Adaptive Role of the Epigenome in Three Deep-Sea Polychaetes.</title>
        <authorList>
            <person name="Perez M."/>
            <person name="Aroh O."/>
            <person name="Sun Y."/>
            <person name="Lan Y."/>
            <person name="Juniper S.K."/>
            <person name="Young C.R."/>
            <person name="Angers B."/>
            <person name="Qian P.Y."/>
        </authorList>
    </citation>
    <scope>NUCLEOTIDE SEQUENCE</scope>
    <source>
        <strain evidence="1">P08H-3</strain>
    </source>
</reference>
<accession>A0AAD9KEN1</accession>
<dbReference type="EMBL" id="JAODUP010000007">
    <property type="protein sequence ID" value="KAK2169784.1"/>
    <property type="molecule type" value="Genomic_DNA"/>
</dbReference>
<protein>
    <submittedName>
        <fullName evidence="1">Uncharacterized protein</fullName>
    </submittedName>
</protein>
<organism evidence="1 2">
    <name type="scientific">Paralvinella palmiformis</name>
    <dbReference type="NCBI Taxonomy" id="53620"/>
    <lineage>
        <taxon>Eukaryota</taxon>
        <taxon>Metazoa</taxon>
        <taxon>Spiralia</taxon>
        <taxon>Lophotrochozoa</taxon>
        <taxon>Annelida</taxon>
        <taxon>Polychaeta</taxon>
        <taxon>Sedentaria</taxon>
        <taxon>Canalipalpata</taxon>
        <taxon>Terebellida</taxon>
        <taxon>Terebelliformia</taxon>
        <taxon>Alvinellidae</taxon>
        <taxon>Paralvinella</taxon>
    </lineage>
</organism>
<keyword evidence="2" id="KW-1185">Reference proteome</keyword>
<comment type="caution">
    <text evidence="1">The sequence shown here is derived from an EMBL/GenBank/DDBJ whole genome shotgun (WGS) entry which is preliminary data.</text>
</comment>
<evidence type="ECO:0000313" key="1">
    <source>
        <dbReference type="EMBL" id="KAK2169784.1"/>
    </source>
</evidence>
<gene>
    <name evidence="1" type="ORF">LSH36_7g16103</name>
</gene>
<name>A0AAD9KEN1_9ANNE</name>
<evidence type="ECO:0000313" key="2">
    <source>
        <dbReference type="Proteomes" id="UP001208570"/>
    </source>
</evidence>